<dbReference type="FunFam" id="1.25.40.10:FF:000381">
    <property type="entry name" value="Pentatricopeptide repeat-containing protein"/>
    <property type="match status" value="1"/>
</dbReference>
<dbReference type="Gene3D" id="1.25.40.10">
    <property type="entry name" value="Tetratricopeptide repeat domain"/>
    <property type="match status" value="5"/>
</dbReference>
<dbReference type="PANTHER" id="PTHR47926:SF347">
    <property type="entry name" value="PENTATRICOPEPTIDE REPEAT-CONTAINING PROTEIN"/>
    <property type="match status" value="1"/>
</dbReference>
<evidence type="ECO:0000256" key="2">
    <source>
        <dbReference type="PROSITE-ProRule" id="PRU00708"/>
    </source>
</evidence>
<dbReference type="Pfam" id="PF20431">
    <property type="entry name" value="E_motif"/>
    <property type="match status" value="1"/>
</dbReference>
<feature type="repeat" description="PPR" evidence="2">
    <location>
        <begin position="256"/>
        <end position="290"/>
    </location>
</feature>
<dbReference type="Pfam" id="PF13041">
    <property type="entry name" value="PPR_2"/>
    <property type="match status" value="3"/>
</dbReference>
<dbReference type="FunFam" id="1.25.40.10:FF:000031">
    <property type="entry name" value="Pentatricopeptide repeat-containing protein mitochondrial"/>
    <property type="match status" value="1"/>
</dbReference>
<dbReference type="GO" id="GO:0003723">
    <property type="term" value="F:RNA binding"/>
    <property type="evidence" value="ECO:0007669"/>
    <property type="project" value="InterPro"/>
</dbReference>
<dbReference type="Pfam" id="PF13812">
    <property type="entry name" value="PPR_3"/>
    <property type="match status" value="1"/>
</dbReference>
<feature type="repeat" description="PPR" evidence="2">
    <location>
        <begin position="634"/>
        <end position="668"/>
    </location>
</feature>
<keyword evidence="1" id="KW-0677">Repeat</keyword>
<feature type="repeat" description="PPR" evidence="2">
    <location>
        <begin position="564"/>
        <end position="598"/>
    </location>
</feature>
<keyword evidence="5" id="KW-1185">Reference proteome</keyword>
<dbReference type="Pfam" id="PF01535">
    <property type="entry name" value="PPR"/>
    <property type="match status" value="4"/>
</dbReference>
<accession>A0AAV7F1K8</accession>
<dbReference type="GO" id="GO:0009451">
    <property type="term" value="P:RNA modification"/>
    <property type="evidence" value="ECO:0007669"/>
    <property type="project" value="InterPro"/>
</dbReference>
<feature type="repeat" description="PPR" evidence="2">
    <location>
        <begin position="428"/>
        <end position="462"/>
    </location>
</feature>
<feature type="repeat" description="PPR" evidence="2">
    <location>
        <begin position="155"/>
        <end position="189"/>
    </location>
</feature>
<gene>
    <name evidence="4" type="ORF">H6P81_007807</name>
</gene>
<dbReference type="GO" id="GO:0008270">
    <property type="term" value="F:zinc ion binding"/>
    <property type="evidence" value="ECO:0007669"/>
    <property type="project" value="InterPro"/>
</dbReference>
<proteinExistence type="predicted"/>
<evidence type="ECO:0000256" key="1">
    <source>
        <dbReference type="ARBA" id="ARBA00022737"/>
    </source>
</evidence>
<dbReference type="SUPFAM" id="SSF81901">
    <property type="entry name" value="HCP-like"/>
    <property type="match status" value="1"/>
</dbReference>
<dbReference type="InterPro" id="IPR011990">
    <property type="entry name" value="TPR-like_helical_dom_sf"/>
</dbReference>
<evidence type="ECO:0000313" key="5">
    <source>
        <dbReference type="Proteomes" id="UP000825729"/>
    </source>
</evidence>
<evidence type="ECO:0000259" key="3">
    <source>
        <dbReference type="Pfam" id="PF14432"/>
    </source>
</evidence>
<evidence type="ECO:0000313" key="4">
    <source>
        <dbReference type="EMBL" id="KAG9454903.1"/>
    </source>
</evidence>
<feature type="repeat" description="PPR" evidence="2">
    <location>
        <begin position="463"/>
        <end position="497"/>
    </location>
</feature>
<comment type="caution">
    <text evidence="4">The sequence shown here is derived from an EMBL/GenBank/DDBJ whole genome shotgun (WGS) entry which is preliminary data.</text>
</comment>
<dbReference type="InterPro" id="IPR046849">
    <property type="entry name" value="E2_motif"/>
</dbReference>
<dbReference type="FunFam" id="1.25.40.10:FF:000073">
    <property type="entry name" value="Pentatricopeptide repeat-containing protein chloroplastic"/>
    <property type="match status" value="1"/>
</dbReference>
<dbReference type="FunFam" id="1.25.40.10:FF:000366">
    <property type="entry name" value="Pentatricopeptide (PPR) repeat-containing protein"/>
    <property type="match status" value="1"/>
</dbReference>
<feature type="repeat" description="PPR" evidence="2">
    <location>
        <begin position="291"/>
        <end position="321"/>
    </location>
</feature>
<feature type="domain" description="DYW" evidence="3">
    <location>
        <begin position="880"/>
        <end position="972"/>
    </location>
</feature>
<dbReference type="InterPro" id="IPR046960">
    <property type="entry name" value="PPR_At4g14850-like_plant"/>
</dbReference>
<dbReference type="EMBL" id="JAINDJ010000003">
    <property type="protein sequence ID" value="KAG9454903.1"/>
    <property type="molecule type" value="Genomic_DNA"/>
</dbReference>
<dbReference type="Proteomes" id="UP000825729">
    <property type="component" value="Unassembled WGS sequence"/>
</dbReference>
<protein>
    <recommendedName>
        <fullName evidence="3">DYW domain-containing protein</fullName>
    </recommendedName>
</protein>
<dbReference type="FunFam" id="1.25.40.10:FF:001175">
    <property type="entry name" value="Pentatricopeptide repeat-containing protein At1g19720"/>
    <property type="match status" value="1"/>
</dbReference>
<dbReference type="NCBIfam" id="TIGR00756">
    <property type="entry name" value="PPR"/>
    <property type="match status" value="9"/>
</dbReference>
<dbReference type="Pfam" id="PF20430">
    <property type="entry name" value="Eplus_motif"/>
    <property type="match status" value="1"/>
</dbReference>
<dbReference type="InterPro" id="IPR046848">
    <property type="entry name" value="E_motif"/>
</dbReference>
<dbReference type="PANTHER" id="PTHR47926">
    <property type="entry name" value="PENTATRICOPEPTIDE REPEAT-CONTAINING PROTEIN"/>
    <property type="match status" value="1"/>
</dbReference>
<feature type="repeat" description="PPR" evidence="2">
    <location>
        <begin position="327"/>
        <end position="361"/>
    </location>
</feature>
<dbReference type="FunFam" id="1.25.40.10:FF:000393">
    <property type="entry name" value="Pentatricopeptide repeat-containing protein At1g20230"/>
    <property type="match status" value="1"/>
</dbReference>
<dbReference type="InterPro" id="IPR002885">
    <property type="entry name" value="PPR_rpt"/>
</dbReference>
<reference evidence="4 5" key="1">
    <citation type="submission" date="2021-07" db="EMBL/GenBank/DDBJ databases">
        <title>The Aristolochia fimbriata genome: insights into angiosperm evolution, floral development and chemical biosynthesis.</title>
        <authorList>
            <person name="Jiao Y."/>
        </authorList>
    </citation>
    <scope>NUCLEOTIDE SEQUENCE [LARGE SCALE GENOMIC DNA]</scope>
    <source>
        <strain evidence="4">IBCAS-2021</strain>
        <tissue evidence="4">Leaf</tissue>
    </source>
</reference>
<sequence length="972" mass="109483">MAVWATAPHFQPNIDIAGRINLPCFMSTSYTKSKWRTFALSDTRKNIKSDNIYETNGGVLECGFDSRNGSWVAVNDALQSLDFGNQEECARIYALILKNCRIRGDVQLGRQVHAHLTVSGVELGSFLSSQLLEFYCKFELLEEARQLFEEIPERNLFSWTSMIGLYCRLGDYEETIRLFYLMIDEGVRPDHFVFPKVFKACSELKNYEVGKNVYDYMVNIGFEGNSFVKKSVLDMFIKCGKLDIARKLFREIEYRDVVTWNVMISGFALKGDFKQALQYFEDMQRSGVKPDQVTWNAIIAGYAQNGKFQEASECFSQMQRSKDLKPNVVSWSALIAGNEQNGNPSQALLVFRQMILEGVKPNSITIATVISACTNLSLVQHGKEIHGYCVKNHLDSDVLVGNSLVDFYSKCRDVGIARRKFNKIRKKDLISWNAMLAGYALRGCREEAIELFNEMQTQGIKPDVVTWNGLITGYTQFGDGEMALEFFARMRETGMMPNTTTISGALAACSQVKNLRWGKTIHAFVVRNLIETATGVGSALITMYSGCNKLEHACSVFTELPVRDVVVWNSIISACAQNSHGAAALNFLREMQLGDTEPNAVTVVSALPACAKLAALRQGKEIHQYIIRHGFDSSILTWNALIDMYSRCGLIQRARRIFDVMPQRDIVSWNSMIAGYGMHGFGMDAVNLFGYLRVLGMNPNYCTFTNLLSACSHSGLIDEGWKYFKMMQSDYRLDPAVEQYACMVDLMARAGQFEETLEFIQQMPVEPNAAVWGSLLGACRIYCNPEVAEYAAGYLFELEPHNSGNYILLANTYSAAGKWESAANIRRLMKERGVTKPPGCSWIEVKRRVHSFIVGDISHPMMDKISEEMESLYSKIKKIGYVPDTNFVLQDVEEDEKEDSLCGHSEKLAIAFGLITTSHGTPLRIMKNLRVCGDCHTATKFISKVTGREIIMRDSNRFHHFVDGVCSCGDYW</sequence>
<dbReference type="AlphaFoldDB" id="A0AAV7F1K8"/>
<dbReference type="Pfam" id="PF14432">
    <property type="entry name" value="DYW_deaminase"/>
    <property type="match status" value="1"/>
</dbReference>
<dbReference type="InterPro" id="IPR032867">
    <property type="entry name" value="DYW_dom"/>
</dbReference>
<name>A0AAV7F1K8_ARIFI</name>
<dbReference type="PROSITE" id="PS51375">
    <property type="entry name" value="PPR"/>
    <property type="match status" value="8"/>
</dbReference>
<organism evidence="4 5">
    <name type="scientific">Aristolochia fimbriata</name>
    <name type="common">White veined hardy Dutchman's pipe vine</name>
    <dbReference type="NCBI Taxonomy" id="158543"/>
    <lineage>
        <taxon>Eukaryota</taxon>
        <taxon>Viridiplantae</taxon>
        <taxon>Streptophyta</taxon>
        <taxon>Embryophyta</taxon>
        <taxon>Tracheophyta</taxon>
        <taxon>Spermatophyta</taxon>
        <taxon>Magnoliopsida</taxon>
        <taxon>Magnoliidae</taxon>
        <taxon>Piperales</taxon>
        <taxon>Aristolochiaceae</taxon>
        <taxon>Aristolochia</taxon>
    </lineage>
</organism>